<keyword evidence="6" id="KW-0547">Nucleotide-binding</keyword>
<evidence type="ECO:0000313" key="16">
    <source>
        <dbReference type="Proteomes" id="UP001652600"/>
    </source>
</evidence>
<dbReference type="SMART" id="SM00382">
    <property type="entry name" value="AAA"/>
    <property type="match status" value="2"/>
</dbReference>
<sequence>MTMKTIFFWYCRPPVIGGVWSKSAFGVYTPCAIDSLVLSISHMLLLALCMYRIWLIFYKYKSQRFCFKSNIFNYFLSFLATYFAIEPLFKLIAKIPIFNLDAQQPGFAPFEVVNSMIRALTWGSMLVMLVVETKVYIFQFRWAIRFGVVYVLVAKIVMLNLILSVRDMYKRYILCLYIIEVFFQALFGVLLLAYFPSLDVLSNEGTDVITNKLVDTLENEELVQGEHLCPERHANLYSKMTFAWMNHIIKIGYKRPLTEKDVWKLDTWDQTETLFNCFQRTWEEECKKSKPYLLRALHSSFGGRFWFGGLWKTGSDVSQFVGPVLLCKLLECIQRGDPPRIGYIYAFSIFVGVLFGVLCEAQYLHNVMRVGFRLRSVLVASIFRKSMRLTHEDSNKFGTGKITNLMTSDTAALENITKSLHELWSSIFRIIVAMVLIYRQLGVSSLLGASLLILLFPIQKLVTNRLRKQSKEQLQCTDKRIGLINEILAAMETVKYYVWESSFQSKVQSIRKLELSWFQKAAFLKSINSFIVHIIPCLVVVTSFGLFTVFEGNLTPSRAYTSLSLLSVLIFSLCMFFGAIPQVVNAVVSLKRVEELVVAKERIVLPNPPLNPDLPSILIKNGNFAWDINHVRFTLSNINLEIPMGSLVGVVGSTGEGKTSLLSAMLGELPPVPRDADANASVFIQGDVAYVPQVSWIFNATVRENILFGSPFDSAKYEKTIDITALHLDIDLLPGGDLTEIGERGVNISGGQKQRVSLARAVYSNSDVYIFDDPFSALDAHVATQVFEKCINGELRGKTRVVVTNQLHFLPQFDKIILLHEGMVKEEGTYEELKENGKLFQTLMKNAGVSKESDEVWEDGETNGTKKSSSGLPLANNEIENDSVDATTSQYLTRQQNTTLIMQEERETGLLGWNIVLRYMKALGGVWVVIILLVYLVLSITLTILENLWLKKWTGQRSLGRTQTLYNNAIYAVLLFSLVLLRLLYSIWFITSSLHAARTLHDQMLLSTIKAPMLFFNINPLGRIVNRFSKDIGEIDRIIPQRLHVLLEQISSILCTFILIGILSTLSLCAIFPLILCFYVVYLYYQRTSREVRRLDSISRSPVYAQFTEALNGVSTIRAYKAYDRIVETNGKSMDNNIRFSLAMISGNQWLAIRLQTVGALMIWLTTTFAVMRNSKEKNQQAFATTMGLLITNVLTITSLLTDVLTLGSMVENSLNSVERVGRYIDLASEAPSIIESNRPPSGWPSFGVIKFDSVVLRYRPELPPVLHGISFSVLSKEKVGIVGRTGAGKSSILNALFRIVELDTGRIFIDGLDIAKFGLWDLRKVVGIIPQSPVLFSGSVRFNLDPFQEHADFDLWEVLERTHLMDVIRRNTLGLDAEVLEGGQNFSVGQRQLLSLARALLRRSKILVLDEATAAVDVQTDALIQKSIKEEFKSCTMLTIAHRLNTIIDCDRILLLEFGQVLEYDTPEQLLSNQESGFSKIVQSTGVTNAQYLHKLVFEGQDNIETSKEM</sequence>
<evidence type="ECO:0000256" key="1">
    <source>
        <dbReference type="ARBA" id="ARBA00004141"/>
    </source>
</evidence>
<keyword evidence="7" id="KW-0067">ATP-binding</keyword>
<feature type="transmembrane region" description="Helical" evidence="13">
    <location>
        <begin position="1151"/>
        <end position="1171"/>
    </location>
</feature>
<comment type="catalytic activity">
    <reaction evidence="11">
        <text>ATP + H2O + xenobioticSide 1 = ADP + phosphate + xenobioticSide 2.</text>
        <dbReference type="EC" id="7.6.2.2"/>
    </reaction>
</comment>
<feature type="domain" description="ABC transporter" evidence="14">
    <location>
        <begin position="1250"/>
        <end position="1484"/>
    </location>
</feature>
<dbReference type="EC" id="7.6.2.2" evidence="3"/>
<evidence type="ECO:0000256" key="13">
    <source>
        <dbReference type="SAM" id="Phobius"/>
    </source>
</evidence>
<dbReference type="PROSITE" id="PS00211">
    <property type="entry name" value="ABC_TRANSPORTER_1"/>
    <property type="match status" value="2"/>
</dbReference>
<feature type="transmembrane region" description="Helical" evidence="13">
    <location>
        <begin position="143"/>
        <end position="165"/>
    </location>
</feature>
<name>A0ABM3KRM1_CUCME</name>
<dbReference type="SUPFAM" id="SSF90123">
    <property type="entry name" value="ABC transporter transmembrane region"/>
    <property type="match status" value="2"/>
</dbReference>
<evidence type="ECO:0000256" key="10">
    <source>
        <dbReference type="ARBA" id="ARBA00023136"/>
    </source>
</evidence>
<dbReference type="PROSITE" id="PS50893">
    <property type="entry name" value="ABC_TRANSPORTER_2"/>
    <property type="match status" value="2"/>
</dbReference>
<dbReference type="RefSeq" id="XP_050940443.1">
    <property type="nucleotide sequence ID" value="XM_051084486.1"/>
</dbReference>
<dbReference type="PROSITE" id="PS50929">
    <property type="entry name" value="ABC_TM1F"/>
    <property type="match status" value="2"/>
</dbReference>
<dbReference type="CDD" id="cd03250">
    <property type="entry name" value="ABCC_MRP_domain1"/>
    <property type="match status" value="1"/>
</dbReference>
<dbReference type="Gene3D" id="1.20.1560.10">
    <property type="entry name" value="ABC transporter type 1, transmembrane domain"/>
    <property type="match status" value="2"/>
</dbReference>
<dbReference type="InterPro" id="IPR003593">
    <property type="entry name" value="AAA+_ATPase"/>
</dbReference>
<dbReference type="PANTHER" id="PTHR24223">
    <property type="entry name" value="ATP-BINDING CASSETTE SUB-FAMILY C"/>
    <property type="match status" value="1"/>
</dbReference>
<keyword evidence="16" id="KW-1185">Reference proteome</keyword>
<dbReference type="CDD" id="cd18579">
    <property type="entry name" value="ABC_6TM_ABCC_D1"/>
    <property type="match status" value="1"/>
</dbReference>
<evidence type="ECO:0000256" key="3">
    <source>
        <dbReference type="ARBA" id="ARBA00012191"/>
    </source>
</evidence>
<dbReference type="Pfam" id="PF00005">
    <property type="entry name" value="ABC_tran"/>
    <property type="match status" value="2"/>
</dbReference>
<evidence type="ECO:0000256" key="4">
    <source>
        <dbReference type="ARBA" id="ARBA00022448"/>
    </source>
</evidence>
<dbReference type="InterPro" id="IPR003439">
    <property type="entry name" value="ABC_transporter-like_ATP-bd"/>
</dbReference>
<feature type="domain" description="ABC transmembrane type-1" evidence="15">
    <location>
        <begin position="306"/>
        <end position="585"/>
    </location>
</feature>
<feature type="domain" description="ABC transporter" evidence="14">
    <location>
        <begin position="619"/>
        <end position="846"/>
    </location>
</feature>
<reference evidence="17" key="1">
    <citation type="submission" date="2025-08" db="UniProtKB">
        <authorList>
            <consortium name="RefSeq"/>
        </authorList>
    </citation>
    <scope>IDENTIFICATION</scope>
    <source>
        <tissue evidence="17">Stem</tissue>
    </source>
</reference>
<dbReference type="Pfam" id="PF00664">
    <property type="entry name" value="ABC_membrane"/>
    <property type="match status" value="2"/>
</dbReference>
<protein>
    <recommendedName>
        <fullName evidence="3">ABC-type xenobiotic transporter</fullName>
        <ecNumber evidence="3">7.6.2.2</ecNumber>
    </recommendedName>
</protein>
<dbReference type="InterPro" id="IPR044726">
    <property type="entry name" value="ABCC_6TM_D2"/>
</dbReference>
<dbReference type="InterPro" id="IPR050173">
    <property type="entry name" value="ABC_transporter_C-like"/>
</dbReference>
<feature type="transmembrane region" description="Helical" evidence="13">
    <location>
        <begin position="1052"/>
        <end position="1085"/>
    </location>
</feature>
<keyword evidence="8" id="KW-1278">Translocase</keyword>
<evidence type="ECO:0000256" key="12">
    <source>
        <dbReference type="SAM" id="MobiDB-lite"/>
    </source>
</evidence>
<dbReference type="CDD" id="cd03244">
    <property type="entry name" value="ABCC_MRP_domain2"/>
    <property type="match status" value="1"/>
</dbReference>
<dbReference type="Proteomes" id="UP001652600">
    <property type="component" value="Chromosome 5"/>
</dbReference>
<dbReference type="CDD" id="cd18580">
    <property type="entry name" value="ABC_6TM_ABCC_D2"/>
    <property type="match status" value="1"/>
</dbReference>
<dbReference type="PANTHER" id="PTHR24223:SF456">
    <property type="entry name" value="MULTIDRUG RESISTANCE-ASSOCIATED PROTEIN LETHAL(2)03659"/>
    <property type="match status" value="1"/>
</dbReference>
<comment type="subcellular location">
    <subcellularLocation>
        <location evidence="1">Membrane</location>
        <topology evidence="1">Multi-pass membrane protein</topology>
    </subcellularLocation>
</comment>
<feature type="domain" description="ABC transmembrane type-1" evidence="15">
    <location>
        <begin position="930"/>
        <end position="1213"/>
    </location>
</feature>
<proteinExistence type="inferred from homology"/>
<feature type="transmembrane region" description="Helical" evidence="13">
    <location>
        <begin position="427"/>
        <end position="458"/>
    </location>
</feature>
<dbReference type="SUPFAM" id="SSF52540">
    <property type="entry name" value="P-loop containing nucleoside triphosphate hydrolases"/>
    <property type="match status" value="2"/>
</dbReference>
<evidence type="ECO:0000256" key="2">
    <source>
        <dbReference type="ARBA" id="ARBA00009726"/>
    </source>
</evidence>
<feature type="transmembrane region" description="Helical" evidence="13">
    <location>
        <begin position="562"/>
        <end position="584"/>
    </location>
</feature>
<feature type="transmembrane region" description="Helical" evidence="13">
    <location>
        <begin position="969"/>
        <end position="990"/>
    </location>
</feature>
<feature type="transmembrane region" description="Helical" evidence="13">
    <location>
        <begin position="71"/>
        <end position="92"/>
    </location>
</feature>
<keyword evidence="5 13" id="KW-0812">Transmembrane</keyword>
<feature type="region of interest" description="Disordered" evidence="12">
    <location>
        <begin position="854"/>
        <end position="876"/>
    </location>
</feature>
<comment type="similarity">
    <text evidence="2">Belongs to the ABC transporter superfamily. ABCC family. Conjugate transporter (TC 3.A.1.208) subfamily.</text>
</comment>
<keyword evidence="9 13" id="KW-1133">Transmembrane helix</keyword>
<feature type="transmembrane region" description="Helical" evidence="13">
    <location>
        <begin position="1183"/>
        <end position="1201"/>
    </location>
</feature>
<evidence type="ECO:0000256" key="9">
    <source>
        <dbReference type="ARBA" id="ARBA00022989"/>
    </source>
</evidence>
<feature type="transmembrane region" description="Helical" evidence="13">
    <location>
        <begin position="926"/>
        <end position="949"/>
    </location>
</feature>
<dbReference type="InterPro" id="IPR036640">
    <property type="entry name" value="ABC1_TM_sf"/>
</dbReference>
<evidence type="ECO:0000259" key="15">
    <source>
        <dbReference type="PROSITE" id="PS50929"/>
    </source>
</evidence>
<keyword evidence="4" id="KW-0813">Transport</keyword>
<keyword evidence="10 13" id="KW-0472">Membrane</keyword>
<evidence type="ECO:0000256" key="8">
    <source>
        <dbReference type="ARBA" id="ARBA00022967"/>
    </source>
</evidence>
<dbReference type="InterPro" id="IPR017871">
    <property type="entry name" value="ABC_transporter-like_CS"/>
</dbReference>
<dbReference type="Gene3D" id="3.40.50.300">
    <property type="entry name" value="P-loop containing nucleotide triphosphate hydrolases"/>
    <property type="match status" value="2"/>
</dbReference>
<organism evidence="16 17">
    <name type="scientific">Cucumis melo</name>
    <name type="common">Muskmelon</name>
    <dbReference type="NCBI Taxonomy" id="3656"/>
    <lineage>
        <taxon>Eukaryota</taxon>
        <taxon>Viridiplantae</taxon>
        <taxon>Streptophyta</taxon>
        <taxon>Embryophyta</taxon>
        <taxon>Tracheophyta</taxon>
        <taxon>Spermatophyta</taxon>
        <taxon>Magnoliopsida</taxon>
        <taxon>eudicotyledons</taxon>
        <taxon>Gunneridae</taxon>
        <taxon>Pentapetalae</taxon>
        <taxon>rosids</taxon>
        <taxon>fabids</taxon>
        <taxon>Cucurbitales</taxon>
        <taxon>Cucurbitaceae</taxon>
        <taxon>Benincaseae</taxon>
        <taxon>Cucumis</taxon>
    </lineage>
</organism>
<feature type="transmembrane region" description="Helical" evidence="13">
    <location>
        <begin position="530"/>
        <end position="550"/>
    </location>
</feature>
<gene>
    <name evidence="17" type="primary">LOC127149311</name>
</gene>
<feature type="transmembrane region" description="Helical" evidence="13">
    <location>
        <begin position="171"/>
        <end position="195"/>
    </location>
</feature>
<feature type="compositionally biased region" description="Polar residues" evidence="12">
    <location>
        <begin position="862"/>
        <end position="871"/>
    </location>
</feature>
<dbReference type="GeneID" id="127149311"/>
<evidence type="ECO:0000256" key="6">
    <source>
        <dbReference type="ARBA" id="ARBA00022741"/>
    </source>
</evidence>
<evidence type="ECO:0000256" key="11">
    <source>
        <dbReference type="ARBA" id="ARBA00034018"/>
    </source>
</evidence>
<evidence type="ECO:0000256" key="7">
    <source>
        <dbReference type="ARBA" id="ARBA00022840"/>
    </source>
</evidence>
<dbReference type="InterPro" id="IPR027417">
    <property type="entry name" value="P-loop_NTPase"/>
</dbReference>
<evidence type="ECO:0000256" key="5">
    <source>
        <dbReference type="ARBA" id="ARBA00022692"/>
    </source>
</evidence>
<evidence type="ECO:0000259" key="14">
    <source>
        <dbReference type="PROSITE" id="PS50893"/>
    </source>
</evidence>
<accession>A0ABM3KRM1</accession>
<evidence type="ECO:0000313" key="17">
    <source>
        <dbReference type="RefSeq" id="XP_050940443.1"/>
    </source>
</evidence>
<dbReference type="InterPro" id="IPR011527">
    <property type="entry name" value="ABC1_TM_dom"/>
</dbReference>
<dbReference type="InterPro" id="IPR044746">
    <property type="entry name" value="ABCC_6TM_D1"/>
</dbReference>
<feature type="transmembrane region" description="Helical" evidence="13">
    <location>
        <begin position="343"/>
        <end position="364"/>
    </location>
</feature>
<feature type="transmembrane region" description="Helical" evidence="13">
    <location>
        <begin position="27"/>
        <end position="51"/>
    </location>
</feature>